<reference evidence="3 4" key="1">
    <citation type="submission" date="2020-08" db="EMBL/GenBank/DDBJ databases">
        <title>Sequencing the genomes of 1000 actinobacteria strains.</title>
        <authorList>
            <person name="Klenk H.-P."/>
        </authorList>
    </citation>
    <scope>NUCLEOTIDE SEQUENCE [LARGE SCALE GENOMIC DNA]</scope>
    <source>
        <strain evidence="3 4">DSM 20146</strain>
    </source>
</reference>
<keyword evidence="4" id="KW-1185">Reference proteome</keyword>
<dbReference type="RefSeq" id="WP_021763364.1">
    <property type="nucleotide sequence ID" value="NZ_JACHVP010000001.1"/>
</dbReference>
<keyword evidence="2" id="KW-1133">Transmembrane helix</keyword>
<name>A0A7W4YIM8_LEIAQ</name>
<evidence type="ECO:0000256" key="2">
    <source>
        <dbReference type="SAM" id="Phobius"/>
    </source>
</evidence>
<evidence type="ECO:0000313" key="4">
    <source>
        <dbReference type="Proteomes" id="UP000538196"/>
    </source>
</evidence>
<accession>A0A7W4YIM8</accession>
<organism evidence="3 4">
    <name type="scientific">Leifsonia aquatica</name>
    <name type="common">Corynebacterium aquaticum</name>
    <dbReference type="NCBI Taxonomy" id="144185"/>
    <lineage>
        <taxon>Bacteria</taxon>
        <taxon>Bacillati</taxon>
        <taxon>Actinomycetota</taxon>
        <taxon>Actinomycetes</taxon>
        <taxon>Micrococcales</taxon>
        <taxon>Microbacteriaceae</taxon>
        <taxon>Leifsonia</taxon>
    </lineage>
</organism>
<dbReference type="InterPro" id="IPR021373">
    <property type="entry name" value="DUF2993"/>
</dbReference>
<feature type="region of interest" description="Disordered" evidence="1">
    <location>
        <begin position="1"/>
        <end position="21"/>
    </location>
</feature>
<gene>
    <name evidence="3" type="ORF">FHX33_000531</name>
</gene>
<dbReference type="AlphaFoldDB" id="A0A7W4YIM8"/>
<keyword evidence="2" id="KW-0812">Transmembrane</keyword>
<dbReference type="Proteomes" id="UP000538196">
    <property type="component" value="Unassembled WGS sequence"/>
</dbReference>
<keyword evidence="2" id="KW-0472">Membrane</keyword>
<evidence type="ECO:0000313" key="3">
    <source>
        <dbReference type="EMBL" id="MBB2965799.1"/>
    </source>
</evidence>
<sequence>MSEQPTAILPEPAATPGQTSARTRRPRWVRVLLWILIPLVVLAVLLVVADVVARAYAEQRVSSEIEKSLPPEISGDVQVHIGGVSVLQQYLAGTFQRVELDAPKLTAKGAPLSASIVATGVPTDFSKPISTATGTLSISQASLNKLVTIPGATGDITLGDGVLGYKGSIDLLGLPVGYAVTATPKADGDTVLLQPDKASLDTGSGADVNLTRLLQALTDRGPFPVCAAQYLPDGVEVSDIAITPGHATVTLTAHDFVMDEKFLGSKGSCT</sequence>
<evidence type="ECO:0008006" key="5">
    <source>
        <dbReference type="Google" id="ProtNLM"/>
    </source>
</evidence>
<feature type="transmembrane region" description="Helical" evidence="2">
    <location>
        <begin position="31"/>
        <end position="53"/>
    </location>
</feature>
<evidence type="ECO:0000256" key="1">
    <source>
        <dbReference type="SAM" id="MobiDB-lite"/>
    </source>
</evidence>
<dbReference type="EMBL" id="JACHVP010000001">
    <property type="protein sequence ID" value="MBB2965799.1"/>
    <property type="molecule type" value="Genomic_DNA"/>
</dbReference>
<comment type="caution">
    <text evidence="3">The sequence shown here is derived from an EMBL/GenBank/DDBJ whole genome shotgun (WGS) entry which is preliminary data.</text>
</comment>
<dbReference type="Pfam" id="PF11209">
    <property type="entry name" value="LmeA"/>
    <property type="match status" value="1"/>
</dbReference>
<protein>
    <recommendedName>
        <fullName evidence="5">DUF2993 domain-containing protein</fullName>
    </recommendedName>
</protein>
<proteinExistence type="predicted"/>